<protein>
    <recommendedName>
        <fullName evidence="6">Citrate synthase</fullName>
    </recommendedName>
</protein>
<dbReference type="GO" id="GO:0005829">
    <property type="term" value="C:cytosol"/>
    <property type="evidence" value="ECO:0007669"/>
    <property type="project" value="TreeGrafter"/>
</dbReference>
<dbReference type="PROSITE" id="PS00480">
    <property type="entry name" value="CITRATE_SYNTHASE"/>
    <property type="match status" value="1"/>
</dbReference>
<keyword evidence="4 6" id="KW-0808">Transferase</keyword>
<dbReference type="Pfam" id="PF00285">
    <property type="entry name" value="Citrate_synt"/>
    <property type="match status" value="1"/>
</dbReference>
<accession>A0A956M5C2</accession>
<dbReference type="PRINTS" id="PR00143">
    <property type="entry name" value="CITRTSNTHASE"/>
</dbReference>
<dbReference type="InterPro" id="IPR019810">
    <property type="entry name" value="Citrate_synthase_AS"/>
</dbReference>
<organism evidence="10 11">
    <name type="scientific">Eiseniibacteriota bacterium</name>
    <dbReference type="NCBI Taxonomy" id="2212470"/>
    <lineage>
        <taxon>Bacteria</taxon>
        <taxon>Candidatus Eiseniibacteriota</taxon>
    </lineage>
</organism>
<feature type="active site" evidence="7">
    <location>
        <position position="296"/>
    </location>
</feature>
<evidence type="ECO:0000256" key="7">
    <source>
        <dbReference type="PIRSR" id="PIRSR001369-1"/>
    </source>
</evidence>
<keyword evidence="3" id="KW-0816">Tricarboxylic acid cycle</keyword>
<dbReference type="Gene3D" id="1.10.230.10">
    <property type="entry name" value="Cytochrome P450-Terp, domain 2"/>
    <property type="match status" value="1"/>
</dbReference>
<dbReference type="Proteomes" id="UP000697710">
    <property type="component" value="Unassembled WGS sequence"/>
</dbReference>
<comment type="pathway">
    <text evidence="1">Carbohydrate metabolism; tricarboxylic acid cycle.</text>
</comment>
<evidence type="ECO:0000256" key="1">
    <source>
        <dbReference type="ARBA" id="ARBA00005163"/>
    </source>
</evidence>
<evidence type="ECO:0000313" key="11">
    <source>
        <dbReference type="Proteomes" id="UP000697710"/>
    </source>
</evidence>
<name>A0A956M5C2_UNCEI</name>
<reference evidence="10" key="1">
    <citation type="submission" date="2020-04" db="EMBL/GenBank/DDBJ databases">
        <authorList>
            <person name="Zhang T."/>
        </authorList>
    </citation>
    <scope>NUCLEOTIDE SEQUENCE</scope>
    <source>
        <strain evidence="10">HKST-UBA01</strain>
    </source>
</reference>
<comment type="similarity">
    <text evidence="2 6 8">Belongs to the citrate synthase family.</text>
</comment>
<evidence type="ECO:0000256" key="3">
    <source>
        <dbReference type="ARBA" id="ARBA00022532"/>
    </source>
</evidence>
<proteinExistence type="inferred from homology"/>
<evidence type="ECO:0000256" key="5">
    <source>
        <dbReference type="ARBA" id="ARBA00049288"/>
    </source>
</evidence>
<dbReference type="PANTHER" id="PTHR11739">
    <property type="entry name" value="CITRATE SYNTHASE"/>
    <property type="match status" value="1"/>
</dbReference>
<evidence type="ECO:0000256" key="4">
    <source>
        <dbReference type="ARBA" id="ARBA00022679"/>
    </source>
</evidence>
<dbReference type="InterPro" id="IPR016142">
    <property type="entry name" value="Citrate_synth-like_lrg_a-sub"/>
</dbReference>
<evidence type="ECO:0000256" key="9">
    <source>
        <dbReference type="SAM" id="MobiDB-lite"/>
    </source>
</evidence>
<dbReference type="EMBL" id="JAGQHR010001013">
    <property type="protein sequence ID" value="MCA9730146.1"/>
    <property type="molecule type" value="Genomic_DNA"/>
</dbReference>
<sequence length="415" mass="46113">MIDDIRKLIQQAAETARRETSDEPEPQFTGDVKYPVECQVGKGLEGAIATDTKVGYVNGAKGWLVYRGYDCFDLAEHSTFEETTYLLFEGKLPTRRDMDAFEEQLRGHRQVPEAVLDVLRRVPIDKTHPMSALRTAVSVLGNLDPDAEDTSPAKEKRIAVQLVAQFPTLVAAIARLREGKPVVAPRTDLGHAENFLYMMTGADPDPALAKVMDIMLILHADHGMNASTFTTMVVNSSLSDLYGSVTAGVASLKGPLHGGANEKVLYDLEEIGDAGNVPAWFARARETKRKINGFGHRVYKAYDPRARILGPIAKLITDRDPGTRKLYEVAVQLDHLVTSELGQEKKIFPNVDFYSGLVYRAMGIETAMFTPIFAVARVPGWTARALEYLADNRIFRPRAIYTGPVSERYLEIDRR</sequence>
<feature type="active site" evidence="7">
    <location>
        <position position="352"/>
    </location>
</feature>
<dbReference type="InterPro" id="IPR011278">
    <property type="entry name" value="2-MeCitrate/Citrate_synth_II"/>
</dbReference>
<evidence type="ECO:0000313" key="10">
    <source>
        <dbReference type="EMBL" id="MCA9730146.1"/>
    </source>
</evidence>
<dbReference type="InterPro" id="IPR016143">
    <property type="entry name" value="Citrate_synth-like_sm_a-sub"/>
</dbReference>
<dbReference type="InterPro" id="IPR036969">
    <property type="entry name" value="Citrate_synthase_sf"/>
</dbReference>
<dbReference type="AlphaFoldDB" id="A0A956M5C2"/>
<evidence type="ECO:0000256" key="2">
    <source>
        <dbReference type="ARBA" id="ARBA00010566"/>
    </source>
</evidence>
<dbReference type="CDD" id="cd06118">
    <property type="entry name" value="citrate_synt_like_1"/>
    <property type="match status" value="1"/>
</dbReference>
<dbReference type="GO" id="GO:0006099">
    <property type="term" value="P:tricarboxylic acid cycle"/>
    <property type="evidence" value="ECO:0007669"/>
    <property type="project" value="UniProtKB-KW"/>
</dbReference>
<dbReference type="PANTHER" id="PTHR11739:SF4">
    <property type="entry name" value="CITRATE SYNTHASE, PEROXISOMAL"/>
    <property type="match status" value="1"/>
</dbReference>
<reference evidence="10" key="2">
    <citation type="journal article" date="2021" name="Microbiome">
        <title>Successional dynamics and alternative stable states in a saline activated sludge microbial community over 9 years.</title>
        <authorList>
            <person name="Wang Y."/>
            <person name="Ye J."/>
            <person name="Ju F."/>
            <person name="Liu L."/>
            <person name="Boyd J.A."/>
            <person name="Deng Y."/>
            <person name="Parks D.H."/>
            <person name="Jiang X."/>
            <person name="Yin X."/>
            <person name="Woodcroft B.J."/>
            <person name="Tyson G.W."/>
            <person name="Hugenholtz P."/>
            <person name="Polz M.F."/>
            <person name="Zhang T."/>
        </authorList>
    </citation>
    <scope>NUCLEOTIDE SEQUENCE</scope>
    <source>
        <strain evidence="10">HKST-UBA01</strain>
    </source>
</reference>
<evidence type="ECO:0000256" key="8">
    <source>
        <dbReference type="RuleBase" id="RU003406"/>
    </source>
</evidence>
<dbReference type="PIRSF" id="PIRSF001369">
    <property type="entry name" value="Citrate_synth"/>
    <property type="match status" value="1"/>
</dbReference>
<gene>
    <name evidence="10" type="ORF">KC729_20850</name>
</gene>
<comment type="catalytic activity">
    <reaction evidence="5">
        <text>oxaloacetate + acetyl-CoA + H2O = citrate + CoA + H(+)</text>
        <dbReference type="Rhea" id="RHEA:16845"/>
        <dbReference type="ChEBI" id="CHEBI:15377"/>
        <dbReference type="ChEBI" id="CHEBI:15378"/>
        <dbReference type="ChEBI" id="CHEBI:16452"/>
        <dbReference type="ChEBI" id="CHEBI:16947"/>
        <dbReference type="ChEBI" id="CHEBI:57287"/>
        <dbReference type="ChEBI" id="CHEBI:57288"/>
        <dbReference type="EC" id="2.3.3.16"/>
    </reaction>
</comment>
<dbReference type="Gene3D" id="1.10.580.10">
    <property type="entry name" value="Citrate Synthase, domain 1"/>
    <property type="match status" value="1"/>
</dbReference>
<dbReference type="InterPro" id="IPR002020">
    <property type="entry name" value="Citrate_synthase"/>
</dbReference>
<dbReference type="SUPFAM" id="SSF48256">
    <property type="entry name" value="Citrate synthase"/>
    <property type="match status" value="1"/>
</dbReference>
<dbReference type="InterPro" id="IPR024176">
    <property type="entry name" value="Citrate_synthase_bac-typ"/>
</dbReference>
<dbReference type="NCBIfam" id="TIGR01800">
    <property type="entry name" value="cit_synth_II"/>
    <property type="match status" value="1"/>
</dbReference>
<dbReference type="GO" id="GO:0036440">
    <property type="term" value="F:citrate synthase activity"/>
    <property type="evidence" value="ECO:0007669"/>
    <property type="project" value="UniProtKB-EC"/>
</dbReference>
<evidence type="ECO:0000256" key="6">
    <source>
        <dbReference type="PIRNR" id="PIRNR001369"/>
    </source>
</evidence>
<feature type="region of interest" description="Disordered" evidence="9">
    <location>
        <begin position="12"/>
        <end position="31"/>
    </location>
</feature>
<dbReference type="GO" id="GO:0005975">
    <property type="term" value="P:carbohydrate metabolic process"/>
    <property type="evidence" value="ECO:0007669"/>
    <property type="project" value="TreeGrafter"/>
</dbReference>
<comment type="caution">
    <text evidence="10">The sequence shown here is derived from an EMBL/GenBank/DDBJ whole genome shotgun (WGS) entry which is preliminary data.</text>
</comment>